<dbReference type="SUPFAM" id="SSF142906">
    <property type="entry name" value="YjbR-like"/>
    <property type="match status" value="1"/>
</dbReference>
<gene>
    <name evidence="1" type="ORF">WCD74_27665</name>
</gene>
<keyword evidence="1" id="KW-0238">DNA-binding</keyword>
<reference evidence="1 2" key="1">
    <citation type="submission" date="2024-03" db="EMBL/GenBank/DDBJ databases">
        <title>Actinomycetospora sp. OC33-EN08, a novel actinomycete isolated from wild orchid (Aerides multiflora).</title>
        <authorList>
            <person name="Suriyachadkun C."/>
        </authorList>
    </citation>
    <scope>NUCLEOTIDE SEQUENCE [LARGE SCALE GENOMIC DNA]</scope>
    <source>
        <strain evidence="1 2">OC33-EN08</strain>
    </source>
</reference>
<accession>A0ABU8MYT0</accession>
<dbReference type="InterPro" id="IPR038056">
    <property type="entry name" value="YjbR-like_sf"/>
</dbReference>
<protein>
    <submittedName>
        <fullName evidence="1">MmcQ/YjbR family DNA-binding protein</fullName>
    </submittedName>
</protein>
<dbReference type="RefSeq" id="WP_337698135.1">
    <property type="nucleotide sequence ID" value="NZ_JBBEGN010000024.1"/>
</dbReference>
<proteinExistence type="predicted"/>
<comment type="caution">
    <text evidence="1">The sequence shown here is derived from an EMBL/GenBank/DDBJ whole genome shotgun (WGS) entry which is preliminary data.</text>
</comment>
<evidence type="ECO:0000313" key="2">
    <source>
        <dbReference type="Proteomes" id="UP001385809"/>
    </source>
</evidence>
<sequence>MATWDDVRRHALALPEVEELPTYGGASSWKVRKKLFVWERPLRQGDLADLGWSEQPGPVLGARVPDLGAKEALVAEESGFYFTTPHFDGHASVLVHLDAVPDDELGELVTEAWYAAAPAMVLRRHPRDPA</sequence>
<dbReference type="EMBL" id="JBBEGN010000024">
    <property type="protein sequence ID" value="MEJ2871568.1"/>
    <property type="molecule type" value="Genomic_DNA"/>
</dbReference>
<keyword evidence="2" id="KW-1185">Reference proteome</keyword>
<dbReference type="Pfam" id="PF04237">
    <property type="entry name" value="YjbR"/>
    <property type="match status" value="1"/>
</dbReference>
<dbReference type="InterPro" id="IPR058532">
    <property type="entry name" value="YjbR/MT2646/Rv2570-like"/>
</dbReference>
<dbReference type="GO" id="GO:0003677">
    <property type="term" value="F:DNA binding"/>
    <property type="evidence" value="ECO:0007669"/>
    <property type="project" value="UniProtKB-KW"/>
</dbReference>
<name>A0ABU8MYT0_9PSEU</name>
<organism evidence="1 2">
    <name type="scientific">Actinomycetospora aurantiaca</name>
    <dbReference type="NCBI Taxonomy" id="3129233"/>
    <lineage>
        <taxon>Bacteria</taxon>
        <taxon>Bacillati</taxon>
        <taxon>Actinomycetota</taxon>
        <taxon>Actinomycetes</taxon>
        <taxon>Pseudonocardiales</taxon>
        <taxon>Pseudonocardiaceae</taxon>
        <taxon>Actinomycetospora</taxon>
    </lineage>
</organism>
<evidence type="ECO:0000313" key="1">
    <source>
        <dbReference type="EMBL" id="MEJ2871568.1"/>
    </source>
</evidence>
<dbReference type="Proteomes" id="UP001385809">
    <property type="component" value="Unassembled WGS sequence"/>
</dbReference>